<organism evidence="1">
    <name type="scientific">Salmonella enterica I</name>
    <dbReference type="NCBI Taxonomy" id="59201"/>
    <lineage>
        <taxon>Bacteria</taxon>
        <taxon>Pseudomonadati</taxon>
        <taxon>Pseudomonadota</taxon>
        <taxon>Gammaproteobacteria</taxon>
        <taxon>Enterobacterales</taxon>
        <taxon>Enterobacteriaceae</taxon>
        <taxon>Salmonella</taxon>
    </lineage>
</organism>
<sequence>MSNSLFLRSLNEKQITQWALAIIKNELDLLPVSQARQVLREADRLLEETMYVDSRSEKFLRVCKDNDLSVGE</sequence>
<name>A0A3R1B015_SALET</name>
<dbReference type="AlphaFoldDB" id="A0A3R1B015"/>
<reference evidence="1" key="1">
    <citation type="submission" date="2018-09" db="EMBL/GenBank/DDBJ databases">
        <authorList>
            <person name="Ashton P.M."/>
            <person name="Dallman T."/>
            <person name="Nair S."/>
            <person name="De Pinna E."/>
            <person name="Peters T."/>
            <person name="Grant K."/>
        </authorList>
    </citation>
    <scope>NUCLEOTIDE SEQUENCE [LARGE SCALE GENOMIC DNA]</scope>
    <source>
        <strain evidence="1">598938</strain>
    </source>
</reference>
<protein>
    <submittedName>
        <fullName evidence="1">Uncharacterized protein</fullName>
    </submittedName>
</protein>
<evidence type="ECO:0000313" key="1">
    <source>
        <dbReference type="EMBL" id="MML53991.1"/>
    </source>
</evidence>
<dbReference type="EMBL" id="RVVJ01000012">
    <property type="protein sequence ID" value="MML53991.1"/>
    <property type="molecule type" value="Genomic_DNA"/>
</dbReference>
<dbReference type="Proteomes" id="UP000885348">
    <property type="component" value="Unassembled WGS sequence"/>
</dbReference>
<comment type="caution">
    <text evidence="1">The sequence shown here is derived from an EMBL/GenBank/DDBJ whole genome shotgun (WGS) entry which is preliminary data.</text>
</comment>
<accession>A0A3R1B015</accession>
<gene>
    <name evidence="1" type="ORF">D7N80_11825</name>
</gene>
<proteinExistence type="predicted"/>